<protein>
    <recommendedName>
        <fullName evidence="1">DUF6533 domain-containing protein</fullName>
    </recommendedName>
</protein>
<evidence type="ECO:0000259" key="1">
    <source>
        <dbReference type="Pfam" id="PF20151"/>
    </source>
</evidence>
<dbReference type="HOGENOM" id="CLU_212411_0_0_1"/>
<feature type="non-terminal residue" evidence="2">
    <location>
        <position position="1"/>
    </location>
</feature>
<gene>
    <name evidence="2" type="ORF">PHACADRAFT_77355</name>
</gene>
<keyword evidence="3" id="KW-1185">Reference proteome</keyword>
<feature type="non-terminal residue" evidence="2">
    <location>
        <position position="57"/>
    </location>
</feature>
<dbReference type="InParanoid" id="K5X469"/>
<dbReference type="InterPro" id="IPR045340">
    <property type="entry name" value="DUF6533"/>
</dbReference>
<dbReference type="KEGG" id="pco:PHACADRAFT_77355"/>
<name>K5X469_PHACS</name>
<evidence type="ECO:0000313" key="3">
    <source>
        <dbReference type="Proteomes" id="UP000008370"/>
    </source>
</evidence>
<feature type="domain" description="DUF6533" evidence="1">
    <location>
        <begin position="7"/>
        <end position="43"/>
    </location>
</feature>
<dbReference type="Pfam" id="PF20151">
    <property type="entry name" value="DUF6533"/>
    <property type="match status" value="1"/>
</dbReference>
<dbReference type="GeneID" id="18920311"/>
<sequence>NICLSGLVVYEFLITIDGEVNIVWKRPITASAVLLGSVRWCLLLSIVLQLVPATPDV</sequence>
<dbReference type="RefSeq" id="XP_007392979.1">
    <property type="nucleotide sequence ID" value="XM_007392917.1"/>
</dbReference>
<evidence type="ECO:0000313" key="2">
    <source>
        <dbReference type="EMBL" id="EKM57632.1"/>
    </source>
</evidence>
<organism evidence="2 3">
    <name type="scientific">Phanerochaete carnosa (strain HHB-10118-sp)</name>
    <name type="common">White-rot fungus</name>
    <name type="synonym">Peniophora carnosa</name>
    <dbReference type="NCBI Taxonomy" id="650164"/>
    <lineage>
        <taxon>Eukaryota</taxon>
        <taxon>Fungi</taxon>
        <taxon>Dikarya</taxon>
        <taxon>Basidiomycota</taxon>
        <taxon>Agaricomycotina</taxon>
        <taxon>Agaricomycetes</taxon>
        <taxon>Polyporales</taxon>
        <taxon>Phanerochaetaceae</taxon>
        <taxon>Phanerochaete</taxon>
    </lineage>
</organism>
<reference evidence="2 3" key="1">
    <citation type="journal article" date="2012" name="BMC Genomics">
        <title>Comparative genomics of the white-rot fungi, Phanerochaete carnosa and P. chrysosporium, to elucidate the genetic basis of the distinct wood types they colonize.</title>
        <authorList>
            <person name="Suzuki H."/>
            <person name="MacDonald J."/>
            <person name="Syed K."/>
            <person name="Salamov A."/>
            <person name="Hori C."/>
            <person name="Aerts A."/>
            <person name="Henrissat B."/>
            <person name="Wiebenga A."/>
            <person name="vanKuyk P.A."/>
            <person name="Barry K."/>
            <person name="Lindquist E."/>
            <person name="LaButti K."/>
            <person name="Lapidus A."/>
            <person name="Lucas S."/>
            <person name="Coutinho P."/>
            <person name="Gong Y."/>
            <person name="Samejima M."/>
            <person name="Mahadevan R."/>
            <person name="Abou-Zaid M."/>
            <person name="de Vries R.P."/>
            <person name="Igarashi K."/>
            <person name="Yadav J.S."/>
            <person name="Grigoriev I.V."/>
            <person name="Master E.R."/>
        </authorList>
    </citation>
    <scope>NUCLEOTIDE SEQUENCE [LARGE SCALE GENOMIC DNA]</scope>
    <source>
        <strain evidence="2 3">HHB-10118-sp</strain>
    </source>
</reference>
<dbReference type="EMBL" id="JH930470">
    <property type="protein sequence ID" value="EKM57632.1"/>
    <property type="molecule type" value="Genomic_DNA"/>
</dbReference>
<proteinExistence type="predicted"/>
<dbReference type="OrthoDB" id="2745134at2759"/>
<dbReference type="Proteomes" id="UP000008370">
    <property type="component" value="Unassembled WGS sequence"/>
</dbReference>
<dbReference type="AlphaFoldDB" id="K5X469"/>
<accession>K5X469</accession>